<comment type="caution">
    <text evidence="2">The sequence shown here is derived from an EMBL/GenBank/DDBJ whole genome shotgun (WGS) entry which is preliminary data.</text>
</comment>
<gene>
    <name evidence="2" type="ORF">STAS_23559</name>
</gene>
<evidence type="ECO:0000313" key="3">
    <source>
        <dbReference type="Proteomes" id="UP000325081"/>
    </source>
</evidence>
<organism evidence="2 3">
    <name type="scientific">Striga asiatica</name>
    <name type="common">Asiatic witchweed</name>
    <name type="synonym">Buchnera asiatica</name>
    <dbReference type="NCBI Taxonomy" id="4170"/>
    <lineage>
        <taxon>Eukaryota</taxon>
        <taxon>Viridiplantae</taxon>
        <taxon>Streptophyta</taxon>
        <taxon>Embryophyta</taxon>
        <taxon>Tracheophyta</taxon>
        <taxon>Spermatophyta</taxon>
        <taxon>Magnoliopsida</taxon>
        <taxon>eudicotyledons</taxon>
        <taxon>Gunneridae</taxon>
        <taxon>Pentapetalae</taxon>
        <taxon>asterids</taxon>
        <taxon>lamiids</taxon>
        <taxon>Lamiales</taxon>
        <taxon>Orobanchaceae</taxon>
        <taxon>Buchnereae</taxon>
        <taxon>Striga</taxon>
    </lineage>
</organism>
<feature type="region of interest" description="Disordered" evidence="1">
    <location>
        <begin position="1"/>
        <end position="32"/>
    </location>
</feature>
<evidence type="ECO:0000256" key="1">
    <source>
        <dbReference type="SAM" id="MobiDB-lite"/>
    </source>
</evidence>
<dbReference type="EMBL" id="BKCP01007604">
    <property type="protein sequence ID" value="GER46510.1"/>
    <property type="molecule type" value="Genomic_DNA"/>
</dbReference>
<evidence type="ECO:0000313" key="2">
    <source>
        <dbReference type="EMBL" id="GER46510.1"/>
    </source>
</evidence>
<reference evidence="3" key="1">
    <citation type="journal article" date="2019" name="Curr. Biol.">
        <title>Genome Sequence of Striga asiatica Provides Insight into the Evolution of Plant Parasitism.</title>
        <authorList>
            <person name="Yoshida S."/>
            <person name="Kim S."/>
            <person name="Wafula E.K."/>
            <person name="Tanskanen J."/>
            <person name="Kim Y.M."/>
            <person name="Honaas L."/>
            <person name="Yang Z."/>
            <person name="Spallek T."/>
            <person name="Conn C.E."/>
            <person name="Ichihashi Y."/>
            <person name="Cheong K."/>
            <person name="Cui S."/>
            <person name="Der J.P."/>
            <person name="Gundlach H."/>
            <person name="Jiao Y."/>
            <person name="Hori C."/>
            <person name="Ishida J.K."/>
            <person name="Kasahara H."/>
            <person name="Kiba T."/>
            <person name="Kim M.S."/>
            <person name="Koo N."/>
            <person name="Laohavisit A."/>
            <person name="Lee Y.H."/>
            <person name="Lumba S."/>
            <person name="McCourt P."/>
            <person name="Mortimer J.C."/>
            <person name="Mutuku J.M."/>
            <person name="Nomura T."/>
            <person name="Sasaki-Sekimoto Y."/>
            <person name="Seto Y."/>
            <person name="Wang Y."/>
            <person name="Wakatake T."/>
            <person name="Sakakibara H."/>
            <person name="Demura T."/>
            <person name="Yamaguchi S."/>
            <person name="Yoneyama K."/>
            <person name="Manabe R.I."/>
            <person name="Nelson D.C."/>
            <person name="Schulman A.H."/>
            <person name="Timko M.P."/>
            <person name="dePamphilis C.W."/>
            <person name="Choi D."/>
            <person name="Shirasu K."/>
        </authorList>
    </citation>
    <scope>NUCLEOTIDE SEQUENCE [LARGE SCALE GENOMIC DNA]</scope>
    <source>
        <strain evidence="3">cv. UVA1</strain>
    </source>
</reference>
<accession>A0A5A7QMX5</accession>
<protein>
    <submittedName>
        <fullName evidence="2">Plant invertase/pectin methylesterase inhibitor</fullName>
    </submittedName>
</protein>
<dbReference type="Proteomes" id="UP000325081">
    <property type="component" value="Unassembled WGS sequence"/>
</dbReference>
<dbReference type="AlphaFoldDB" id="A0A5A7QMX5"/>
<name>A0A5A7QMX5_STRAF</name>
<sequence>MSTSRSRKRESSYKRKDRITANAKEEQNDQEDLATTTKLHKLRIRSIGRVEKTLISISILLVHVEYLKIRLKSPQHTIPCSRVDIGMGSLSSATSPGKARERQPARTEENFLPASDASHFPDATASAAWLKAIAQASADTYLYDSWPTSSPFNSLTSQRFLPSASFFSSAQETDLFVLFESEVFKEDLRTPAPSIAFDGPIHSSTDTSPAVQIRRPLLLQSCSKGSTIYQAASRAVLVCLLEVIDLVLLERDPVASFPGPFSGQRIGAERVPTNAGYSAFGHHILVITLRKECARGGELALVLDSLQQRTLKLEDCILYCLHLMIHGFLGV</sequence>
<proteinExistence type="predicted"/>
<keyword evidence="3" id="KW-1185">Reference proteome</keyword>